<dbReference type="AlphaFoldDB" id="A0A6J6SAP0"/>
<evidence type="ECO:0000313" key="2">
    <source>
        <dbReference type="EMBL" id="CAB4825498.1"/>
    </source>
</evidence>
<dbReference type="CDD" id="cd05233">
    <property type="entry name" value="SDR_c"/>
    <property type="match status" value="1"/>
</dbReference>
<dbReference type="InterPro" id="IPR002347">
    <property type="entry name" value="SDR_fam"/>
</dbReference>
<organism evidence="1">
    <name type="scientific">freshwater metagenome</name>
    <dbReference type="NCBI Taxonomy" id="449393"/>
    <lineage>
        <taxon>unclassified sequences</taxon>
        <taxon>metagenomes</taxon>
        <taxon>ecological metagenomes</taxon>
    </lineage>
</organism>
<dbReference type="PRINTS" id="PR00081">
    <property type="entry name" value="GDHRDH"/>
</dbReference>
<dbReference type="InterPro" id="IPR020904">
    <property type="entry name" value="Sc_DH/Rdtase_CS"/>
</dbReference>
<proteinExistence type="predicted"/>
<evidence type="ECO:0000313" key="1">
    <source>
        <dbReference type="EMBL" id="CAB4731981.1"/>
    </source>
</evidence>
<dbReference type="Pfam" id="PF00106">
    <property type="entry name" value="adh_short"/>
    <property type="match status" value="1"/>
</dbReference>
<dbReference type="Gene3D" id="3.40.50.720">
    <property type="entry name" value="NAD(P)-binding Rossmann-like Domain"/>
    <property type="match status" value="1"/>
</dbReference>
<dbReference type="PANTHER" id="PTHR43975">
    <property type="entry name" value="ZGC:101858"/>
    <property type="match status" value="1"/>
</dbReference>
<dbReference type="PANTHER" id="PTHR43975:SF2">
    <property type="entry name" value="EG:BACR7A4.14 PROTEIN-RELATED"/>
    <property type="match status" value="1"/>
</dbReference>
<dbReference type="PROSITE" id="PS00061">
    <property type="entry name" value="ADH_SHORT"/>
    <property type="match status" value="1"/>
</dbReference>
<evidence type="ECO:0000313" key="4">
    <source>
        <dbReference type="EMBL" id="CAB5023102.1"/>
    </source>
</evidence>
<dbReference type="PRINTS" id="PR00080">
    <property type="entry name" value="SDRFAMILY"/>
</dbReference>
<reference evidence="1" key="1">
    <citation type="submission" date="2020-05" db="EMBL/GenBank/DDBJ databases">
        <authorList>
            <person name="Chiriac C."/>
            <person name="Salcher M."/>
            <person name="Ghai R."/>
            <person name="Kavagutti S V."/>
        </authorList>
    </citation>
    <scope>NUCLEOTIDE SEQUENCE</scope>
</reference>
<sequence>MSLSLVDADTDAPGGERRVVVITAAGAGIGRETALRFAAQGAALVLNDVDEVALRAVADDIKTLGADVVTWAGDIGDPAVPGQLVGAAVDAFGRIDVLHNNAGFARNSLVADLTDHDWYAQQRVVLDAVVFGTRAALPHIIASGGGCIVNTASISGLAGRSGMSAYSACKAAVIRFTEVTALENARHGVRCVAVAPGAVRTAVLDRYLASIGSTAEEFAGNILGRLTEPGEVADVVVWLASDQAAAITGVTIPVNQTANRS</sequence>
<dbReference type="FunFam" id="3.40.50.720:FF:000084">
    <property type="entry name" value="Short-chain dehydrogenase reductase"/>
    <property type="match status" value="1"/>
</dbReference>
<gene>
    <name evidence="1" type="ORF">UFOPK2754_00542</name>
    <name evidence="2" type="ORF">UFOPK3139_00987</name>
    <name evidence="3" type="ORF">UFOPK3543_02683</name>
    <name evidence="4" type="ORF">UFOPK3967_02884</name>
</gene>
<dbReference type="SUPFAM" id="SSF51735">
    <property type="entry name" value="NAD(P)-binding Rossmann-fold domains"/>
    <property type="match status" value="1"/>
</dbReference>
<dbReference type="EMBL" id="CAFBMH010000144">
    <property type="protein sequence ID" value="CAB4931445.1"/>
    <property type="molecule type" value="Genomic_DNA"/>
</dbReference>
<dbReference type="InterPro" id="IPR036291">
    <property type="entry name" value="NAD(P)-bd_dom_sf"/>
</dbReference>
<accession>A0A6J6SAP0</accession>
<dbReference type="EMBL" id="CAEZYR010000012">
    <property type="protein sequence ID" value="CAB4731981.1"/>
    <property type="molecule type" value="Genomic_DNA"/>
</dbReference>
<evidence type="ECO:0000313" key="3">
    <source>
        <dbReference type="EMBL" id="CAB4931445.1"/>
    </source>
</evidence>
<dbReference type="EMBL" id="CAFABA010000031">
    <property type="protein sequence ID" value="CAB4825498.1"/>
    <property type="molecule type" value="Genomic_DNA"/>
</dbReference>
<protein>
    <submittedName>
        <fullName evidence="1">Unannotated protein</fullName>
    </submittedName>
</protein>
<name>A0A6J6SAP0_9ZZZZ</name>
<dbReference type="EMBL" id="CAFBOS010000261">
    <property type="protein sequence ID" value="CAB5023102.1"/>
    <property type="molecule type" value="Genomic_DNA"/>
</dbReference>